<dbReference type="Proteomes" id="UP000078343">
    <property type="component" value="Unassembled WGS sequence"/>
</dbReference>
<dbReference type="Pfam" id="PF03770">
    <property type="entry name" value="IPK"/>
    <property type="match status" value="1"/>
</dbReference>
<dbReference type="InterPro" id="IPR038286">
    <property type="entry name" value="IPK_sf"/>
</dbReference>
<dbReference type="GO" id="GO:0045944">
    <property type="term" value="P:positive regulation of transcription by RNA polymerase II"/>
    <property type="evidence" value="ECO:0007669"/>
    <property type="project" value="EnsemblFungi"/>
</dbReference>
<dbReference type="GO" id="GO:0016303">
    <property type="term" value="F:1-phosphatidylinositol-3-kinase activity"/>
    <property type="evidence" value="ECO:0007669"/>
    <property type="project" value="EnsemblFungi"/>
</dbReference>
<protein>
    <recommendedName>
        <fullName evidence="4">Kinase</fullName>
        <ecNumber evidence="4">2.7.-.-</ecNumber>
    </recommendedName>
</protein>
<dbReference type="AlphaFoldDB" id="A0A179A011"/>
<dbReference type="GO" id="GO:0005737">
    <property type="term" value="C:cytoplasm"/>
    <property type="evidence" value="ECO:0007669"/>
    <property type="project" value="TreeGrafter"/>
</dbReference>
<dbReference type="GO" id="GO:0030674">
    <property type="term" value="F:protein-macromolecule adaptor activity"/>
    <property type="evidence" value="ECO:0007669"/>
    <property type="project" value="EnsemblFungi"/>
</dbReference>
<evidence type="ECO:0000256" key="4">
    <source>
        <dbReference type="RuleBase" id="RU363090"/>
    </source>
</evidence>
<dbReference type="STRING" id="1367422.A0A179A011"/>
<comment type="caution">
    <text evidence="6">The sequence shown here is derived from an EMBL/GenBank/DDBJ whole genome shotgun (WGS) entry which is preliminary data.</text>
</comment>
<dbReference type="EMBL" id="LVYI01000001">
    <property type="protein sequence ID" value="OAP64946.1"/>
    <property type="molecule type" value="Genomic_DNA"/>
</dbReference>
<evidence type="ECO:0000313" key="6">
    <source>
        <dbReference type="EMBL" id="OAP64946.1"/>
    </source>
</evidence>
<keyword evidence="2 4" id="KW-0808">Transferase</keyword>
<dbReference type="PANTHER" id="PTHR12400">
    <property type="entry name" value="INOSITOL POLYPHOSPHATE KINASE"/>
    <property type="match status" value="1"/>
</dbReference>
<dbReference type="EC" id="2.7.-.-" evidence="4"/>
<dbReference type="GO" id="GO:0000122">
    <property type="term" value="P:negative regulation of transcription by RNA polymerase II"/>
    <property type="evidence" value="ECO:0007669"/>
    <property type="project" value="EnsemblFungi"/>
</dbReference>
<dbReference type="OrthoDB" id="338650at2759"/>
<dbReference type="GO" id="GO:0000827">
    <property type="term" value="F:inositol-1,3,4,5,6-pentakisphosphate kinase activity"/>
    <property type="evidence" value="ECO:0007669"/>
    <property type="project" value="EnsemblFungi"/>
</dbReference>
<dbReference type="GO" id="GO:0005634">
    <property type="term" value="C:nucleus"/>
    <property type="evidence" value="ECO:0007669"/>
    <property type="project" value="EnsemblFungi"/>
</dbReference>
<evidence type="ECO:0000313" key="7">
    <source>
        <dbReference type="Proteomes" id="UP000078343"/>
    </source>
</evidence>
<name>A0A179A011_9EURO</name>
<dbReference type="GO" id="GO:0050821">
    <property type="term" value="P:protein stabilization"/>
    <property type="evidence" value="ECO:0007669"/>
    <property type="project" value="EnsemblFungi"/>
</dbReference>
<dbReference type="GO" id="GO:0008440">
    <property type="term" value="F:inositol-1,4,5-trisphosphate 3-kinase activity"/>
    <property type="evidence" value="ECO:0007669"/>
    <property type="project" value="EnsemblFungi"/>
</dbReference>
<dbReference type="SUPFAM" id="SSF56104">
    <property type="entry name" value="SAICAR synthase-like"/>
    <property type="match status" value="1"/>
</dbReference>
<evidence type="ECO:0000256" key="5">
    <source>
        <dbReference type="SAM" id="MobiDB-lite"/>
    </source>
</evidence>
<reference evidence="6 7" key="1">
    <citation type="submission" date="2016-04" db="EMBL/GenBank/DDBJ databases">
        <title>Draft genome of Fonsecaea erecta CBS 125763.</title>
        <authorList>
            <person name="Weiss V.A."/>
            <person name="Vicente V.A."/>
            <person name="Raittz R.T."/>
            <person name="Moreno L.F."/>
            <person name="De Souza E.M."/>
            <person name="Pedrosa F.O."/>
            <person name="Steffens M.B."/>
            <person name="Faoro H."/>
            <person name="Tadra-Sfeir M.Z."/>
            <person name="Najafzadeh M.J."/>
            <person name="Felipe M.S."/>
            <person name="Teixeira M."/>
            <person name="Sun J."/>
            <person name="Xi L."/>
            <person name="Gomes R."/>
            <person name="De Azevedo C.M."/>
            <person name="Salgado C.G."/>
            <person name="Da Silva M.B."/>
            <person name="Nascimento M.F."/>
            <person name="Queiroz-Telles F."/>
            <person name="Attili D.S."/>
            <person name="Gorbushina A."/>
        </authorList>
    </citation>
    <scope>NUCLEOTIDE SEQUENCE [LARGE SCALE GENOMIC DNA]</scope>
    <source>
        <strain evidence="6 7">CBS 125763</strain>
    </source>
</reference>
<evidence type="ECO:0000256" key="3">
    <source>
        <dbReference type="ARBA" id="ARBA00022777"/>
    </source>
</evidence>
<organism evidence="6 7">
    <name type="scientific">Fonsecaea erecta</name>
    <dbReference type="NCBI Taxonomy" id="1367422"/>
    <lineage>
        <taxon>Eukaryota</taxon>
        <taxon>Fungi</taxon>
        <taxon>Dikarya</taxon>
        <taxon>Ascomycota</taxon>
        <taxon>Pezizomycotina</taxon>
        <taxon>Eurotiomycetes</taxon>
        <taxon>Chaetothyriomycetidae</taxon>
        <taxon>Chaetothyriales</taxon>
        <taxon>Herpotrichiellaceae</taxon>
        <taxon>Fonsecaea</taxon>
    </lineage>
</organism>
<dbReference type="InterPro" id="IPR005522">
    <property type="entry name" value="IPK"/>
</dbReference>
<keyword evidence="3 4" id="KW-0418">Kinase</keyword>
<comment type="similarity">
    <text evidence="1 4">Belongs to the inositol phosphokinase (IPK) family.</text>
</comment>
<keyword evidence="7" id="KW-1185">Reference proteome</keyword>
<proteinExistence type="inferred from homology"/>
<dbReference type="GO" id="GO:0032958">
    <property type="term" value="P:inositol phosphate biosynthetic process"/>
    <property type="evidence" value="ECO:0007669"/>
    <property type="project" value="EnsemblFungi"/>
</dbReference>
<dbReference type="RefSeq" id="XP_018698313.1">
    <property type="nucleotide sequence ID" value="XM_018832434.1"/>
</dbReference>
<sequence length="384" mass="42369">MDSSSSAHARKRIAAMLSESELVAFDHTAAGHDGISSNASGSLIIKPCTAAEINFYESAKDHPLFQAHMPTFLGSLSEHNDQDNVAPLLQSSQDGVAAPGLNRRTSWKPSGGKKISTGLAVVLENVAAGFKHPNVLDVKLGVRLWDDDAPLAKRQKLDDVAARTTSGSLGFRLAGMKLWAGAQGKPDSEVEVAPSEKEYVEVKNGYKSYNKFYGQSFTAENVVDAFKTYFGGVAVGPDNDSGDDGTTTATTMRKVRFKHPRAEFLIRRFMRELESVEYALQEEESRMYSASVLMVYEGDPETLEASIAKEEKQEQQEEGMAEQDEDEIEDEDEDDDDDVQPHKVHEVRLIDFAHARWTPGEGPDQNVLTGIRHLLRILQDFVYG</sequence>
<feature type="compositionally biased region" description="Acidic residues" evidence="5">
    <location>
        <begin position="316"/>
        <end position="338"/>
    </location>
</feature>
<feature type="region of interest" description="Disordered" evidence="5">
    <location>
        <begin position="309"/>
        <end position="342"/>
    </location>
</feature>
<evidence type="ECO:0000256" key="2">
    <source>
        <dbReference type="ARBA" id="ARBA00022679"/>
    </source>
</evidence>
<evidence type="ECO:0000256" key="1">
    <source>
        <dbReference type="ARBA" id="ARBA00007374"/>
    </source>
</evidence>
<dbReference type="GO" id="GO:0000825">
    <property type="term" value="F:inositol-1,3,4,5-tetrakisphosphate 6-kinase activity"/>
    <property type="evidence" value="ECO:0007669"/>
    <property type="project" value="EnsemblFungi"/>
</dbReference>
<dbReference type="GO" id="GO:0000821">
    <property type="term" value="P:regulation of arginine metabolic process"/>
    <property type="evidence" value="ECO:0007669"/>
    <property type="project" value="EnsemblFungi"/>
</dbReference>
<dbReference type="Gene3D" id="3.30.470.160">
    <property type="entry name" value="Inositol polyphosphate kinase"/>
    <property type="match status" value="1"/>
</dbReference>
<dbReference type="GO" id="GO:0000824">
    <property type="term" value="F:inositol-1,4,5,6-tetrakisphosphate 3-kinase activity"/>
    <property type="evidence" value="ECO:0007669"/>
    <property type="project" value="EnsemblFungi"/>
</dbReference>
<dbReference type="PANTHER" id="PTHR12400:SF103">
    <property type="entry name" value="INOSITOL POLYPHOSPHATE MULTIKINASE"/>
    <property type="match status" value="1"/>
</dbReference>
<accession>A0A179A011</accession>
<dbReference type="GeneID" id="30005088"/>
<gene>
    <name evidence="6" type="ORF">AYL99_00918</name>
</gene>
<dbReference type="GO" id="GO:0000823">
    <property type="term" value="F:inositol-1,4,5-trisphosphate 6-kinase activity"/>
    <property type="evidence" value="ECO:0007669"/>
    <property type="project" value="EnsemblFungi"/>
</dbReference>
<dbReference type="GO" id="GO:0016236">
    <property type="term" value="P:macroautophagy"/>
    <property type="evidence" value="ECO:0007669"/>
    <property type="project" value="EnsemblFungi"/>
</dbReference>